<reference evidence="3" key="1">
    <citation type="journal article" date="2023" name="Commun. Biol.">
        <title>Genome analysis of Parmales, the sister group of diatoms, reveals the evolutionary specialization of diatoms from phago-mixotrophs to photoautotrophs.</title>
        <authorList>
            <person name="Ban H."/>
            <person name="Sato S."/>
            <person name="Yoshikawa S."/>
            <person name="Yamada K."/>
            <person name="Nakamura Y."/>
            <person name="Ichinomiya M."/>
            <person name="Sato N."/>
            <person name="Blanc-Mathieu R."/>
            <person name="Endo H."/>
            <person name="Kuwata A."/>
            <person name="Ogata H."/>
        </authorList>
    </citation>
    <scope>NUCLEOTIDE SEQUENCE [LARGE SCALE GENOMIC DNA]</scope>
</reference>
<evidence type="ECO:0000256" key="1">
    <source>
        <dbReference type="SAM" id="MobiDB-lite"/>
    </source>
</evidence>
<dbReference type="EMBL" id="BRYA01000048">
    <property type="protein sequence ID" value="GMI34897.1"/>
    <property type="molecule type" value="Genomic_DNA"/>
</dbReference>
<comment type="caution">
    <text evidence="2">The sequence shown here is derived from an EMBL/GenBank/DDBJ whole genome shotgun (WGS) entry which is preliminary data.</text>
</comment>
<dbReference type="AlphaFoldDB" id="A0A9W7G421"/>
<keyword evidence="3" id="KW-1185">Reference proteome</keyword>
<accession>A0A9W7G421</accession>
<name>A0A9W7G421_9STRA</name>
<protein>
    <submittedName>
        <fullName evidence="2">Uncharacterized protein</fullName>
    </submittedName>
</protein>
<evidence type="ECO:0000313" key="2">
    <source>
        <dbReference type="EMBL" id="GMI34897.1"/>
    </source>
</evidence>
<dbReference type="SUPFAM" id="SSF82153">
    <property type="entry name" value="FAS1 domain"/>
    <property type="match status" value="1"/>
</dbReference>
<dbReference type="Proteomes" id="UP001165065">
    <property type="component" value="Unassembled WGS sequence"/>
</dbReference>
<evidence type="ECO:0000313" key="3">
    <source>
        <dbReference type="Proteomes" id="UP001165065"/>
    </source>
</evidence>
<feature type="region of interest" description="Disordered" evidence="1">
    <location>
        <begin position="288"/>
        <end position="308"/>
    </location>
</feature>
<dbReference type="InterPro" id="IPR036378">
    <property type="entry name" value="FAS1_dom_sf"/>
</dbReference>
<sequence>MNSGGGEPSDRQAGESFGEGFILYDKDVRDGRGFTFGHMFEEAGVGGGRGTLRGGGVEGGGGRRKKENKYERIVREKEEAAFKAKGDKWNTIVIKELPGSCFGLSAESLDWDDNSSLLGGEQDDDTINTFSTLGSLKLKLGFMASLRKIFGSFGGIKNVDAILVDGGARDDGSAISSIAGDGSSGMNISNITLSKDLMNNSFETLPGQGQAQDGGDLRRAVGTPMEKIGERPNSPMLERWVKEGIGGVGINKVDTFVASPGGGLGEEDEGLEIDGEPTALALMGMGGDEEWEEKKEEKKVEGERGSSSVEISVEEAVNMAKIDTTGRPLPETPGVAEEGVGADGGEGGVGGREGGGGEVGGEGEVVGGENASSHATSEERVVPPNPRLSRRPMTTTKKLTPLMDGMRGPTFNLMIQFKHNPDYTKALLTLQNKLMCKGTLKMDIGDIDDPNEELFFFPLHVSFDVKGYFSSAMVDYRERLERQARDEIVKKQLRKGREEKKRARKARETIKKCSELVEKLSLDLKLIEDNEVCMKHRPTELCHDGAKLAVEKISDTCRGYKASLVIVSSQDLADMISTLKKVVTHAKKCVKQAVTLADKVVVAKTMALPTLERALVDNGCTLFYERLVASGYVDMPGVTLLAPVDDAFLGEGLEGFDEECFGVHVIDGPYNTGDMLQLNGGYTQPRSENERHTIRTRMDLGGKFTFWLKGDSEPRRLVKAIKPDVNVGGGTVVHVVDKILHPSDAF</sequence>
<feature type="region of interest" description="Disordered" evidence="1">
    <location>
        <begin position="324"/>
        <end position="392"/>
    </location>
</feature>
<feature type="compositionally biased region" description="Basic and acidic residues" evidence="1">
    <location>
        <begin position="292"/>
        <end position="304"/>
    </location>
</feature>
<organism evidence="2 3">
    <name type="scientific">Triparma columacea</name>
    <dbReference type="NCBI Taxonomy" id="722753"/>
    <lineage>
        <taxon>Eukaryota</taxon>
        <taxon>Sar</taxon>
        <taxon>Stramenopiles</taxon>
        <taxon>Ochrophyta</taxon>
        <taxon>Bolidophyceae</taxon>
        <taxon>Parmales</taxon>
        <taxon>Triparmaceae</taxon>
        <taxon>Triparma</taxon>
    </lineage>
</organism>
<feature type="compositionally biased region" description="Gly residues" evidence="1">
    <location>
        <begin position="341"/>
        <end position="366"/>
    </location>
</feature>
<dbReference type="Gene3D" id="2.30.180.10">
    <property type="entry name" value="FAS1 domain"/>
    <property type="match status" value="1"/>
</dbReference>
<dbReference type="OrthoDB" id="204714at2759"/>
<gene>
    <name evidence="2" type="ORF">TrCOL_g13872</name>
</gene>
<proteinExistence type="predicted"/>